<comment type="caution">
    <text evidence="1">The sequence shown here is derived from an EMBL/GenBank/DDBJ whole genome shotgun (WGS) entry which is preliminary data.</text>
</comment>
<keyword evidence="2" id="KW-1185">Reference proteome</keyword>
<sequence>MVALPMETTTGTCFLQHYIDIADPDLKINHGDKASSGIIEKIVAVIQDPTELHVVTELYSWGSGVSYQSGTGNARIQKLPCKVDSLHGSLLPS</sequence>
<dbReference type="AlphaFoldDB" id="A0AAD5C6U8"/>
<evidence type="ECO:0000313" key="2">
    <source>
        <dbReference type="Proteomes" id="UP001206925"/>
    </source>
</evidence>
<name>A0AAD5C6U8_AMBAR</name>
<dbReference type="EMBL" id="JAMZMK010009316">
    <property type="protein sequence ID" value="KAI7736307.1"/>
    <property type="molecule type" value="Genomic_DNA"/>
</dbReference>
<reference evidence="1" key="1">
    <citation type="submission" date="2022-06" db="EMBL/GenBank/DDBJ databases">
        <title>Uncovering the hologenomic basis of an extraordinary plant invasion.</title>
        <authorList>
            <person name="Bieker V.C."/>
            <person name="Martin M.D."/>
            <person name="Gilbert T."/>
            <person name="Hodgins K."/>
            <person name="Battlay P."/>
            <person name="Petersen B."/>
            <person name="Wilson J."/>
        </authorList>
    </citation>
    <scope>NUCLEOTIDE SEQUENCE</scope>
    <source>
        <strain evidence="1">AA19_3_7</strain>
        <tissue evidence="1">Leaf</tissue>
    </source>
</reference>
<organism evidence="1 2">
    <name type="scientific">Ambrosia artemisiifolia</name>
    <name type="common">Common ragweed</name>
    <dbReference type="NCBI Taxonomy" id="4212"/>
    <lineage>
        <taxon>Eukaryota</taxon>
        <taxon>Viridiplantae</taxon>
        <taxon>Streptophyta</taxon>
        <taxon>Embryophyta</taxon>
        <taxon>Tracheophyta</taxon>
        <taxon>Spermatophyta</taxon>
        <taxon>Magnoliopsida</taxon>
        <taxon>eudicotyledons</taxon>
        <taxon>Gunneridae</taxon>
        <taxon>Pentapetalae</taxon>
        <taxon>asterids</taxon>
        <taxon>campanulids</taxon>
        <taxon>Asterales</taxon>
        <taxon>Asteraceae</taxon>
        <taxon>Asteroideae</taxon>
        <taxon>Heliantheae alliance</taxon>
        <taxon>Heliantheae</taxon>
        <taxon>Ambrosia</taxon>
    </lineage>
</organism>
<accession>A0AAD5C6U8</accession>
<proteinExistence type="predicted"/>
<gene>
    <name evidence="1" type="ORF">M8C21_002387</name>
</gene>
<evidence type="ECO:0000313" key="1">
    <source>
        <dbReference type="EMBL" id="KAI7736307.1"/>
    </source>
</evidence>
<protein>
    <submittedName>
        <fullName evidence="1">Uncharacterized protein</fullName>
    </submittedName>
</protein>
<dbReference type="Proteomes" id="UP001206925">
    <property type="component" value="Unassembled WGS sequence"/>
</dbReference>